<dbReference type="GO" id="GO:0005886">
    <property type="term" value="C:plasma membrane"/>
    <property type="evidence" value="ECO:0007669"/>
    <property type="project" value="UniProtKB-SubCell"/>
</dbReference>
<evidence type="ECO:0000256" key="1">
    <source>
        <dbReference type="ARBA" id="ARBA00022475"/>
    </source>
</evidence>
<feature type="site" description="Important for catalytic activity" evidence="7">
    <location>
        <position position="244"/>
    </location>
</feature>
<proteinExistence type="inferred from homology"/>
<dbReference type="HAMAP" id="MF_02065">
    <property type="entry name" value="MltG"/>
    <property type="match status" value="1"/>
</dbReference>
<dbReference type="GO" id="GO:0009252">
    <property type="term" value="P:peptidoglycan biosynthetic process"/>
    <property type="evidence" value="ECO:0007669"/>
    <property type="project" value="UniProtKB-UniRule"/>
</dbReference>
<dbReference type="GO" id="GO:0008932">
    <property type="term" value="F:lytic endotransglycosylase activity"/>
    <property type="evidence" value="ECO:0007669"/>
    <property type="project" value="UniProtKB-UniRule"/>
</dbReference>
<evidence type="ECO:0000256" key="6">
    <source>
        <dbReference type="ARBA" id="ARBA00023316"/>
    </source>
</evidence>
<reference evidence="9" key="1">
    <citation type="submission" date="2017-09" db="EMBL/GenBank/DDBJ databases">
        <title>Depth-based differentiation of microbial function through sediment-hosted aquifers and enrichment of novel symbionts in the deep terrestrial subsurface.</title>
        <authorList>
            <person name="Probst A.J."/>
            <person name="Ladd B."/>
            <person name="Jarett J.K."/>
            <person name="Geller-Mcgrath D.E."/>
            <person name="Sieber C.M.K."/>
            <person name="Emerson J.B."/>
            <person name="Anantharaman K."/>
            <person name="Thomas B.C."/>
            <person name="Malmstrom R."/>
            <person name="Stieglmeier M."/>
            <person name="Klingl A."/>
            <person name="Woyke T."/>
            <person name="Ryan C.M."/>
            <person name="Banfield J.F."/>
        </authorList>
    </citation>
    <scope>NUCLEOTIDE SEQUENCE [LARGE SCALE GENOMIC DNA]</scope>
</reference>
<accession>A0A2M8ENZ8</accession>
<keyword evidence="5 7" id="KW-0456">Lyase</keyword>
<name>A0A2M8ENZ8_9BACT</name>
<protein>
    <recommendedName>
        <fullName evidence="7">Endolytic murein transglycosylase</fullName>
        <ecNumber evidence="7">4.2.2.29</ecNumber>
    </recommendedName>
    <alternativeName>
        <fullName evidence="7">Peptidoglycan lytic transglycosylase</fullName>
    </alternativeName>
    <alternativeName>
        <fullName evidence="7">Peptidoglycan polymerization terminase</fullName>
    </alternativeName>
</protein>
<comment type="subcellular location">
    <subcellularLocation>
        <location evidence="7">Cell membrane</location>
        <topology evidence="7">Single-pass membrane protein</topology>
    </subcellularLocation>
</comment>
<dbReference type="NCBIfam" id="TIGR00247">
    <property type="entry name" value="endolytic transglycosylase MltG"/>
    <property type="match status" value="1"/>
</dbReference>
<evidence type="ECO:0000256" key="3">
    <source>
        <dbReference type="ARBA" id="ARBA00022989"/>
    </source>
</evidence>
<evidence type="ECO:0000313" key="8">
    <source>
        <dbReference type="EMBL" id="PJC24459.1"/>
    </source>
</evidence>
<keyword evidence="1 7" id="KW-1003">Cell membrane</keyword>
<dbReference type="Gene3D" id="3.30.1490.480">
    <property type="entry name" value="Endolytic murein transglycosylase"/>
    <property type="match status" value="1"/>
</dbReference>
<evidence type="ECO:0000256" key="7">
    <source>
        <dbReference type="HAMAP-Rule" id="MF_02065"/>
    </source>
</evidence>
<dbReference type="PANTHER" id="PTHR30518">
    <property type="entry name" value="ENDOLYTIC MUREIN TRANSGLYCOSYLASE"/>
    <property type="match status" value="1"/>
</dbReference>
<evidence type="ECO:0000256" key="4">
    <source>
        <dbReference type="ARBA" id="ARBA00023136"/>
    </source>
</evidence>
<dbReference type="AlphaFoldDB" id="A0A2M8ENZ8"/>
<dbReference type="InterPro" id="IPR003770">
    <property type="entry name" value="MLTG-like"/>
</dbReference>
<comment type="similarity">
    <text evidence="7">Belongs to the transglycosylase MltG family.</text>
</comment>
<evidence type="ECO:0000256" key="5">
    <source>
        <dbReference type="ARBA" id="ARBA00023239"/>
    </source>
</evidence>
<dbReference type="Proteomes" id="UP000230251">
    <property type="component" value="Unassembled WGS sequence"/>
</dbReference>
<dbReference type="CDD" id="cd08010">
    <property type="entry name" value="MltG_like"/>
    <property type="match status" value="1"/>
</dbReference>
<dbReference type="Pfam" id="PF02618">
    <property type="entry name" value="YceG"/>
    <property type="match status" value="1"/>
</dbReference>
<keyword evidence="3 7" id="KW-1133">Transmembrane helix</keyword>
<dbReference type="PANTHER" id="PTHR30518:SF2">
    <property type="entry name" value="ENDOLYTIC MUREIN TRANSGLYCOSYLASE"/>
    <property type="match status" value="1"/>
</dbReference>
<comment type="catalytic activity">
    <reaction evidence="7">
        <text>a peptidoglycan chain = a peptidoglycan chain with N-acetyl-1,6-anhydromuramyl-[peptide] at the reducing end + a peptidoglycan chain with N-acetylglucosamine at the non-reducing end.</text>
        <dbReference type="EC" id="4.2.2.29"/>
    </reaction>
</comment>
<keyword evidence="6 7" id="KW-0961">Cell wall biogenesis/degradation</keyword>
<dbReference type="EC" id="4.2.2.29" evidence="7"/>
<sequence>MRLRQNWRNYSFKPHPTMTGRFRKYLLGASIVVVVVSLLLVETIVKQSFRFWFQSPAVDTPIVTYIIEEGATLSSVARGLEAADLISSSFWFKFYTFLDGSTRDIKIGDFDLQPHMSYSSIIDIITDLQGSDISITIPEGYTLAKIGDVVISKFDITQEEWNTAVGQYSPLEDHEFVVYAQKPDDVDLEGYLFPDTYRFFSNATAEDIVERMLDEMADKVGEPNLDSGQTMHEVLTLASIIEREVMDKAEMAVIADIFLKRLEIGMALQSDATINYIINGDNPAPSFEDLEVESLYNTYKYAGLPPGPISNPGINAIEAVLNPTQNNYYYFLTTDEGEVIYAETFDQHIKNKGIYLK</sequence>
<comment type="caution">
    <text evidence="8">The sequence shown here is derived from an EMBL/GenBank/DDBJ whole genome shotgun (WGS) entry which is preliminary data.</text>
</comment>
<comment type="function">
    <text evidence="7">Functions as a peptidoglycan terminase that cleaves nascent peptidoglycan strands endolytically to terminate their elongation.</text>
</comment>
<evidence type="ECO:0000256" key="2">
    <source>
        <dbReference type="ARBA" id="ARBA00022692"/>
    </source>
</evidence>
<feature type="transmembrane region" description="Helical" evidence="7">
    <location>
        <begin position="25"/>
        <end position="45"/>
    </location>
</feature>
<gene>
    <name evidence="7" type="primary">mltG</name>
    <name evidence="8" type="ORF">CO057_02585</name>
</gene>
<dbReference type="GO" id="GO:0071555">
    <property type="term" value="P:cell wall organization"/>
    <property type="evidence" value="ECO:0007669"/>
    <property type="project" value="UniProtKB-KW"/>
</dbReference>
<organism evidence="8 9">
    <name type="scientific">Candidatus Uhrbacteria bacterium CG_4_9_14_0_2_um_filter_41_50</name>
    <dbReference type="NCBI Taxonomy" id="1975031"/>
    <lineage>
        <taxon>Bacteria</taxon>
        <taxon>Candidatus Uhriibacteriota</taxon>
    </lineage>
</organism>
<keyword evidence="2 7" id="KW-0812">Transmembrane</keyword>
<dbReference type="EMBL" id="PFSI01000037">
    <property type="protein sequence ID" value="PJC24459.1"/>
    <property type="molecule type" value="Genomic_DNA"/>
</dbReference>
<evidence type="ECO:0000313" key="9">
    <source>
        <dbReference type="Proteomes" id="UP000230251"/>
    </source>
</evidence>
<keyword evidence="4 7" id="KW-0472">Membrane</keyword>